<dbReference type="PANTHER" id="PTHR24422">
    <property type="entry name" value="CHEMOTAXIS PROTEIN METHYLTRANSFERASE"/>
    <property type="match status" value="1"/>
</dbReference>
<dbReference type="CDD" id="cd11386">
    <property type="entry name" value="MCP_signal"/>
    <property type="match status" value="1"/>
</dbReference>
<evidence type="ECO:0000256" key="3">
    <source>
        <dbReference type="SAM" id="Coils"/>
    </source>
</evidence>
<dbReference type="SUPFAM" id="SSF58104">
    <property type="entry name" value="Methyl-accepting chemotaxis protein (MCP) signaling domain"/>
    <property type="match status" value="1"/>
</dbReference>
<dbReference type="InterPro" id="IPR035965">
    <property type="entry name" value="PAS-like_dom_sf"/>
</dbReference>
<evidence type="ECO:0000313" key="9">
    <source>
        <dbReference type="Proteomes" id="UP001354989"/>
    </source>
</evidence>
<dbReference type="Gene3D" id="1.10.287.950">
    <property type="entry name" value="Methyl-accepting chemotaxis protein"/>
    <property type="match status" value="1"/>
</dbReference>
<evidence type="ECO:0000259" key="7">
    <source>
        <dbReference type="PROSITE" id="PS50885"/>
    </source>
</evidence>
<dbReference type="InterPro" id="IPR001610">
    <property type="entry name" value="PAC"/>
</dbReference>
<proteinExistence type="inferred from homology"/>
<dbReference type="InterPro" id="IPR013655">
    <property type="entry name" value="PAS_fold_3"/>
</dbReference>
<dbReference type="PANTHER" id="PTHR24422:SF10">
    <property type="entry name" value="CHEMOTAXIS PROTEIN METHYLTRANSFERASE 2"/>
    <property type="match status" value="1"/>
</dbReference>
<dbReference type="PROSITE" id="PS50112">
    <property type="entry name" value="PAS"/>
    <property type="match status" value="1"/>
</dbReference>
<organism evidence="8 9">
    <name type="scientific">Persicobacter psychrovividus</name>
    <dbReference type="NCBI Taxonomy" id="387638"/>
    <lineage>
        <taxon>Bacteria</taxon>
        <taxon>Pseudomonadati</taxon>
        <taxon>Bacteroidota</taxon>
        <taxon>Cytophagia</taxon>
        <taxon>Cytophagales</taxon>
        <taxon>Persicobacteraceae</taxon>
        <taxon>Persicobacter</taxon>
    </lineage>
</organism>
<dbReference type="SMART" id="SM00091">
    <property type="entry name" value="PAS"/>
    <property type="match status" value="4"/>
</dbReference>
<dbReference type="SMART" id="SM00086">
    <property type="entry name" value="PAC"/>
    <property type="match status" value="5"/>
</dbReference>
<keyword evidence="2" id="KW-0807">Transducer</keyword>
<feature type="coiled-coil region" evidence="3">
    <location>
        <begin position="257"/>
        <end position="301"/>
    </location>
</feature>
<dbReference type="NCBIfam" id="TIGR00229">
    <property type="entry name" value="sensory_box"/>
    <property type="match status" value="5"/>
</dbReference>
<dbReference type="PROSITE" id="PS50885">
    <property type="entry name" value="HAMP"/>
    <property type="match status" value="1"/>
</dbReference>
<feature type="domain" description="PAC" evidence="6">
    <location>
        <begin position="91"/>
        <end position="143"/>
    </location>
</feature>
<dbReference type="InterPro" id="IPR050903">
    <property type="entry name" value="Bact_Chemotaxis_MeTrfase"/>
</dbReference>
<evidence type="ECO:0000259" key="4">
    <source>
        <dbReference type="PROSITE" id="PS50111"/>
    </source>
</evidence>
<keyword evidence="8" id="KW-0614">Plasmid</keyword>
<dbReference type="EMBL" id="AP025296">
    <property type="protein sequence ID" value="BDD01858.1"/>
    <property type="molecule type" value="Genomic_DNA"/>
</dbReference>
<accession>A0ABM7VLI0</accession>
<sequence length="1056" mass="116487">MASETTNPTGTRAKSVQDTNLKSAIDLAWAFIEFDPKGKILNANENFVHALGYEDLSEIKGKHHRIFCAEAYEQSEDYAQFWQDLGNGMVKSGEFERKTKAGKSIWISASYAPVKDSAGKVKKVLKIASDITDMVALRVQAAGIKSAVDISMAMIEFTPEGIILDANDNFLATMGYSLSAIKGKHHKMFCDEEFTSSEEYARFWPALASGESMDGEFCRFDSTGREVWLQAAYTPVKNSRDEVVKIIKLASNITDRKRETSDMIENIRTQEEELRQNLEEIQATQEEVERNSQRIRKTLDQAVDAIVTINSRKEITYINPAAVQMFGHREEDVLGKEVKVLAPVIAQVSQQAQDDYGMDDPAGKTQDFEVSRKDQSKFWANISLSKVEIGGELNFTAFIKDVTEARQNLMRAQSLESAVNSSWASIEFEPDGTIISANDNFVKALGYQSSAELSGRHHRIFCEYEYANSAEYASFWDALGNGKMTTGEFLRQTKQGQGIWINASYTPVFDEQGKVVKVIKIANDITKMVESRLQASAVKSAVDTGWASIEFEPDGTIITANDNFISTLGYHSVDEIKGKHHRIFCSPGLIKSDEYQKMWYDLANGISKSGEFERMSKLGESVWINASYTPVRDERGKVFKVIKIANEITQQKEVIKAIQDVVREAGDHGNLSARVHLNNAEGDYQILADAFNRLMDNIVEPFSQIKELLIRLSQGDLSEDFLLDVQGDFKEMGSAFNEALANLNQLILQINDSANLVVKSAKEMSGKGEQMKGSTQEMASAIQQMAEGVQDQAQQIDQANSLIAKILTNAKDTALKADVINKSAEEGQRNSKEGVSTIEAVVENMQEIQGSATVTSESIKVLTKRSEEIARTLNVITDIASQTNLLALNAAIEAARAGEAGRGFAVVAEEIRKLAEDSRKSAQDIEKVISEVQNDINQASKSIEGMEVSVKNGNKAGGEAEAVFKRIDAASIETLNLSKQILESAAIQEEAINGTVKNIEKVVVVSEETSAGTEQIASSSQELNQGMDEVSATSVDLADVAYQLLEGVSKFKLRKQ</sequence>
<dbReference type="Proteomes" id="UP001354989">
    <property type="component" value="Plasmid pPP4"/>
</dbReference>
<geneLocation type="plasmid" evidence="8 9">
    <name>pPP4</name>
</geneLocation>
<protein>
    <recommendedName>
        <fullName evidence="10">Chemotaxis protein</fullName>
    </recommendedName>
</protein>
<dbReference type="SMART" id="SM00283">
    <property type="entry name" value="MA"/>
    <property type="match status" value="1"/>
</dbReference>
<feature type="domain" description="PAC" evidence="6">
    <location>
        <begin position="485"/>
        <end position="537"/>
    </location>
</feature>
<dbReference type="PROSITE" id="PS50113">
    <property type="entry name" value="PAC"/>
    <property type="match status" value="4"/>
</dbReference>
<dbReference type="Pfam" id="PF08447">
    <property type="entry name" value="PAS_3"/>
    <property type="match status" value="3"/>
</dbReference>
<dbReference type="Pfam" id="PF18947">
    <property type="entry name" value="HAMP_2"/>
    <property type="match status" value="1"/>
</dbReference>
<dbReference type="RefSeq" id="WP_338399165.1">
    <property type="nucleotide sequence ID" value="NZ_AP025296.1"/>
</dbReference>
<evidence type="ECO:0000256" key="2">
    <source>
        <dbReference type="PROSITE-ProRule" id="PRU00284"/>
    </source>
</evidence>
<keyword evidence="9" id="KW-1185">Reference proteome</keyword>
<evidence type="ECO:0000259" key="5">
    <source>
        <dbReference type="PROSITE" id="PS50112"/>
    </source>
</evidence>
<keyword evidence="3" id="KW-0175">Coiled coil</keyword>
<evidence type="ECO:0000256" key="1">
    <source>
        <dbReference type="ARBA" id="ARBA00029447"/>
    </source>
</evidence>
<dbReference type="PROSITE" id="PS50111">
    <property type="entry name" value="CHEMOTAXIS_TRANSDUC_2"/>
    <property type="match status" value="1"/>
</dbReference>
<dbReference type="Gene3D" id="3.30.450.20">
    <property type="entry name" value="PAS domain"/>
    <property type="match status" value="5"/>
</dbReference>
<dbReference type="CDD" id="cd00130">
    <property type="entry name" value="PAS"/>
    <property type="match status" value="5"/>
</dbReference>
<evidence type="ECO:0000313" key="8">
    <source>
        <dbReference type="EMBL" id="BDD01858.1"/>
    </source>
</evidence>
<dbReference type="InterPro" id="IPR003660">
    <property type="entry name" value="HAMP_dom"/>
</dbReference>
<feature type="domain" description="PAC" evidence="6">
    <location>
        <begin position="608"/>
        <end position="660"/>
    </location>
</feature>
<comment type="similarity">
    <text evidence="1">Belongs to the methyl-accepting chemotaxis (MCP) protein family.</text>
</comment>
<feature type="domain" description="PAC" evidence="6">
    <location>
        <begin position="213"/>
        <end position="265"/>
    </location>
</feature>
<feature type="domain" description="PAS" evidence="5">
    <location>
        <begin position="291"/>
        <end position="343"/>
    </location>
</feature>
<evidence type="ECO:0008006" key="10">
    <source>
        <dbReference type="Google" id="ProtNLM"/>
    </source>
</evidence>
<feature type="domain" description="HAMP" evidence="7">
    <location>
        <begin position="696"/>
        <end position="748"/>
    </location>
</feature>
<dbReference type="SUPFAM" id="SSF55785">
    <property type="entry name" value="PYP-like sensor domain (PAS domain)"/>
    <property type="match status" value="5"/>
</dbReference>
<name>A0ABM7VLI0_9BACT</name>
<dbReference type="Pfam" id="PF00015">
    <property type="entry name" value="MCPsignal"/>
    <property type="match status" value="1"/>
</dbReference>
<feature type="domain" description="Methyl-accepting transducer" evidence="4">
    <location>
        <begin position="767"/>
        <end position="1024"/>
    </location>
</feature>
<dbReference type="InterPro" id="IPR004089">
    <property type="entry name" value="MCPsignal_dom"/>
</dbReference>
<evidence type="ECO:0000259" key="6">
    <source>
        <dbReference type="PROSITE" id="PS50113"/>
    </source>
</evidence>
<dbReference type="Pfam" id="PF13426">
    <property type="entry name" value="PAS_9"/>
    <property type="match status" value="2"/>
</dbReference>
<dbReference type="InterPro" id="IPR000014">
    <property type="entry name" value="PAS"/>
</dbReference>
<dbReference type="InterPro" id="IPR000700">
    <property type="entry name" value="PAS-assoc_C"/>
</dbReference>
<reference evidence="8 9" key="1">
    <citation type="submission" date="2021-12" db="EMBL/GenBank/DDBJ databases">
        <title>Genome sequencing of bacteria with rrn-lacking chromosome and rrn-plasmid.</title>
        <authorList>
            <person name="Anda M."/>
            <person name="Iwasaki W."/>
        </authorList>
    </citation>
    <scope>NUCLEOTIDE SEQUENCE [LARGE SCALE GENOMIC DNA]</scope>
    <source>
        <strain evidence="8 9">NBRC 101262</strain>
        <plasmid evidence="8 9">pPP4</plasmid>
    </source>
</reference>
<gene>
    <name evidence="8" type="ORF">PEPS_41380</name>
</gene>